<keyword evidence="1" id="KW-1133">Transmembrane helix</keyword>
<accession>A0A2P0VMS5</accession>
<protein>
    <submittedName>
        <fullName evidence="2">Uncharacterized protein</fullName>
    </submittedName>
</protein>
<dbReference type="Proteomes" id="UP000244773">
    <property type="component" value="Segment"/>
</dbReference>
<dbReference type="EMBL" id="KY322437">
    <property type="protein sequence ID" value="AUF82208.1"/>
    <property type="molecule type" value="Genomic_DNA"/>
</dbReference>
<evidence type="ECO:0000313" key="2">
    <source>
        <dbReference type="EMBL" id="AUF82208.1"/>
    </source>
</evidence>
<proteinExistence type="predicted"/>
<feature type="transmembrane region" description="Helical" evidence="1">
    <location>
        <begin position="87"/>
        <end position="107"/>
    </location>
</feature>
<keyword evidence="1" id="KW-0812">Transmembrane</keyword>
<feature type="transmembrane region" description="Helical" evidence="1">
    <location>
        <begin position="128"/>
        <end position="147"/>
    </location>
</feature>
<sequence>MLSTAKSATLIIKLLRWMCIWYSIRISTKLYEAKYVEIVYGKGEDPPSLTGIITTIVTMILVFHLALLAIVSSAVSAGFLPPSTLRYVITESVVYVVMTVIISLWLANLVQTKRYFNYRKDGIRAIRAYKEILLWLLFPISASPIFFTT</sequence>
<gene>
    <name evidence="2" type="ORF">TetV_116</name>
</gene>
<keyword evidence="3" id="KW-1185">Reference proteome</keyword>
<keyword evidence="1" id="KW-0472">Membrane</keyword>
<evidence type="ECO:0000313" key="3">
    <source>
        <dbReference type="Proteomes" id="UP000244773"/>
    </source>
</evidence>
<reference evidence="2" key="1">
    <citation type="journal article" date="2018" name="Virology">
        <title>A giant virus infecting green algae encodes key fermentation genes.</title>
        <authorList>
            <person name="Schvarcz C.R."/>
            <person name="Steward G.F."/>
        </authorList>
    </citation>
    <scope>NUCLEOTIDE SEQUENCE [LARGE SCALE GENOMIC DNA]</scope>
</reference>
<name>A0A2P0VMS5_9VIRU</name>
<feature type="transmembrane region" description="Helical" evidence="1">
    <location>
        <begin position="52"/>
        <end position="75"/>
    </location>
</feature>
<organism evidence="2">
    <name type="scientific">Tetraselmis virus 1</name>
    <dbReference type="NCBI Taxonomy" id="2060617"/>
    <lineage>
        <taxon>Viruses</taxon>
        <taxon>Varidnaviria</taxon>
        <taxon>Bamfordvirae</taxon>
        <taxon>Nucleocytoviricota</taxon>
        <taxon>Megaviricetes</taxon>
        <taxon>Imitervirales</taxon>
        <taxon>Allomimiviridae</taxon>
        <taxon>Oceanusvirus</taxon>
        <taxon>Oceanusvirus kaneohense</taxon>
    </lineage>
</organism>
<evidence type="ECO:0000256" key="1">
    <source>
        <dbReference type="SAM" id="Phobius"/>
    </source>
</evidence>